<feature type="non-terminal residue" evidence="1">
    <location>
        <position position="66"/>
    </location>
</feature>
<accession>A0A170WMU8</accession>
<dbReference type="AlphaFoldDB" id="A0A170WMU8"/>
<proteinExistence type="predicted"/>
<name>A0A170WMU8_TRIIF</name>
<protein>
    <submittedName>
        <fullName evidence="1">Ef-hand domain-containing family member c2-like protein</fullName>
    </submittedName>
</protein>
<reference evidence="1" key="1">
    <citation type="submission" date="2016-04" db="EMBL/GenBank/DDBJ databases">
        <authorList>
            <person name="Calderon-Fernandez G.M.Sr."/>
        </authorList>
    </citation>
    <scope>NUCLEOTIDE SEQUENCE</scope>
    <source>
        <strain evidence="1">Int1</strain>
        <tissue evidence="1">Integument</tissue>
    </source>
</reference>
<sequence>MLLHFLTDDGIPPAPYPKFRDAIKAVMKDKITEHEIITLARFYADEVPQEPMTLELLRRYTHDELR</sequence>
<reference evidence="1" key="2">
    <citation type="journal article" date="2017" name="J. Med. Entomol.">
        <title>Transcriptome Analysis of the Triatoma infestans (Hemiptera: Reduviidae) Integument.</title>
        <authorList>
            <person name="Calderon-Fernandez G.M."/>
            <person name="Moriconi D.E."/>
            <person name="Dulbecco A.B."/>
            <person name="Juarez M.P."/>
        </authorList>
    </citation>
    <scope>NUCLEOTIDE SEQUENCE</scope>
    <source>
        <strain evidence="1">Int1</strain>
        <tissue evidence="1">Integument</tissue>
    </source>
</reference>
<organism evidence="1">
    <name type="scientific">Triatoma infestans</name>
    <name type="common">Assassin bug</name>
    <dbReference type="NCBI Taxonomy" id="30076"/>
    <lineage>
        <taxon>Eukaryota</taxon>
        <taxon>Metazoa</taxon>
        <taxon>Ecdysozoa</taxon>
        <taxon>Arthropoda</taxon>
        <taxon>Hexapoda</taxon>
        <taxon>Insecta</taxon>
        <taxon>Pterygota</taxon>
        <taxon>Neoptera</taxon>
        <taxon>Paraneoptera</taxon>
        <taxon>Hemiptera</taxon>
        <taxon>Heteroptera</taxon>
        <taxon>Panheteroptera</taxon>
        <taxon>Cimicomorpha</taxon>
        <taxon>Reduviidae</taxon>
        <taxon>Triatominae</taxon>
        <taxon>Triatoma</taxon>
    </lineage>
</organism>
<evidence type="ECO:0000313" key="1">
    <source>
        <dbReference type="EMBL" id="JAR97919.1"/>
    </source>
</evidence>
<dbReference type="EMBL" id="GEMB01005401">
    <property type="protein sequence ID" value="JAR97919.1"/>
    <property type="molecule type" value="Transcribed_RNA"/>
</dbReference>